<feature type="region of interest" description="Disordered" evidence="1">
    <location>
        <begin position="1"/>
        <end position="34"/>
    </location>
</feature>
<evidence type="ECO:0000313" key="2">
    <source>
        <dbReference type="EMBL" id="PKI73588.1"/>
    </source>
</evidence>
<comment type="caution">
    <text evidence="2">The sequence shown here is derived from an EMBL/GenBank/DDBJ whole genome shotgun (WGS) entry which is preliminary data.</text>
</comment>
<keyword evidence="3" id="KW-1185">Reference proteome</keyword>
<sequence length="146" mass="16297">MHSHPPSAFSGSSWETQKEREEFPLSWGTPQPTAPQLPQLHRLLFSLTLPLNPRTPSLTPYISLSSPSGSKNSGPHLPRLRQVNLGWRRSEPLAATPRDPLVAWNRCTAPLPRAQQPNPAQLSYRMIFFQSGLSQPDRITNSPNST</sequence>
<gene>
    <name evidence="2" type="ORF">CRG98_006036</name>
</gene>
<dbReference type="Proteomes" id="UP000233551">
    <property type="component" value="Unassembled WGS sequence"/>
</dbReference>
<dbReference type="EMBL" id="PGOL01000270">
    <property type="protein sequence ID" value="PKI73588.1"/>
    <property type="molecule type" value="Genomic_DNA"/>
</dbReference>
<dbReference type="AlphaFoldDB" id="A0A2I0KYN0"/>
<organism evidence="2 3">
    <name type="scientific">Punica granatum</name>
    <name type="common">Pomegranate</name>
    <dbReference type="NCBI Taxonomy" id="22663"/>
    <lineage>
        <taxon>Eukaryota</taxon>
        <taxon>Viridiplantae</taxon>
        <taxon>Streptophyta</taxon>
        <taxon>Embryophyta</taxon>
        <taxon>Tracheophyta</taxon>
        <taxon>Spermatophyta</taxon>
        <taxon>Magnoliopsida</taxon>
        <taxon>eudicotyledons</taxon>
        <taxon>Gunneridae</taxon>
        <taxon>Pentapetalae</taxon>
        <taxon>rosids</taxon>
        <taxon>malvids</taxon>
        <taxon>Myrtales</taxon>
        <taxon>Lythraceae</taxon>
        <taxon>Punica</taxon>
    </lineage>
</organism>
<proteinExistence type="predicted"/>
<name>A0A2I0KYN0_PUNGR</name>
<accession>A0A2I0KYN0</accession>
<evidence type="ECO:0000256" key="1">
    <source>
        <dbReference type="SAM" id="MobiDB-lite"/>
    </source>
</evidence>
<protein>
    <submittedName>
        <fullName evidence="2">Uncharacterized protein</fullName>
    </submittedName>
</protein>
<evidence type="ECO:0000313" key="3">
    <source>
        <dbReference type="Proteomes" id="UP000233551"/>
    </source>
</evidence>
<reference evidence="2 3" key="1">
    <citation type="submission" date="2017-11" db="EMBL/GenBank/DDBJ databases">
        <title>De-novo sequencing of pomegranate (Punica granatum L.) genome.</title>
        <authorList>
            <person name="Akparov Z."/>
            <person name="Amiraslanov A."/>
            <person name="Hajiyeva S."/>
            <person name="Abbasov M."/>
            <person name="Kaur K."/>
            <person name="Hamwieh A."/>
            <person name="Solovyev V."/>
            <person name="Salamov A."/>
            <person name="Braich B."/>
            <person name="Kosarev P."/>
            <person name="Mahmoud A."/>
            <person name="Hajiyev E."/>
            <person name="Babayeva S."/>
            <person name="Izzatullayeva V."/>
            <person name="Mammadov A."/>
            <person name="Mammadov A."/>
            <person name="Sharifova S."/>
            <person name="Ojaghi J."/>
            <person name="Eynullazada K."/>
            <person name="Bayramov B."/>
            <person name="Abdulazimova A."/>
            <person name="Shahmuradov I."/>
        </authorList>
    </citation>
    <scope>NUCLEOTIDE SEQUENCE [LARGE SCALE GENOMIC DNA]</scope>
    <source>
        <strain evidence="3">cv. AG2017</strain>
        <tissue evidence="2">Leaf</tissue>
    </source>
</reference>